<dbReference type="EMBL" id="CP076544">
    <property type="protein sequence ID" value="QWS34597.1"/>
    <property type="molecule type" value="Genomic_DNA"/>
</dbReference>
<protein>
    <submittedName>
        <fullName evidence="1">Uncharacterized protein</fullName>
    </submittedName>
</protein>
<dbReference type="Proteomes" id="UP000681794">
    <property type="component" value="Chromosome"/>
</dbReference>
<name>A0ACD1E784_9MICO</name>
<evidence type="ECO:0000313" key="2">
    <source>
        <dbReference type="Proteomes" id="UP000681794"/>
    </source>
</evidence>
<organism evidence="1 2">
    <name type="scientific">Curtobacterium aetherium</name>
    <dbReference type="NCBI Taxonomy" id="2841594"/>
    <lineage>
        <taxon>Bacteria</taxon>
        <taxon>Bacillati</taxon>
        <taxon>Actinomycetota</taxon>
        <taxon>Actinomycetes</taxon>
        <taxon>Micrococcales</taxon>
        <taxon>Microbacteriaceae</taxon>
        <taxon>Curtobacterium</taxon>
    </lineage>
</organism>
<reference evidence="1" key="1">
    <citation type="submission" date="2021-06" db="EMBL/GenBank/DDBJ databases">
        <authorList>
            <person name="Ellington A.J."/>
            <person name="Bryan N.C."/>
            <person name="Christner B.C."/>
            <person name="Reisch C.R."/>
        </authorList>
    </citation>
    <scope>NUCLEOTIDE SEQUENCE</scope>
    <source>
        <strain evidence="1">L6-1</strain>
    </source>
</reference>
<accession>A0ACD1E784</accession>
<keyword evidence="2" id="KW-1185">Reference proteome</keyword>
<gene>
    <name evidence="1" type="ORF">KM842_05485</name>
</gene>
<proteinExistence type="predicted"/>
<sequence>MRRNGVGLARDTSSHCNFTDTTSSTVYVVMAASIGVVWTATPVVAVFLFRAPLGDRARRAAVRAGVVLALVGMSTGFLMVGPTGAQLADYRGIVGAHTVGAPDGGPGLPGPGWSTVAGDLRVPHFLGMHALQLLPLLALTTELLARRVAALRSDHVRARMVLDGAAACGGVGGITLWQALRGQSVVQPDGATLVAGVLLVAATATATVAVVRAGATTASTDPLPTAVRDPPWCRPPRSLLDVVGLLAARSWMYSYVGSGRSRSPTQKPRVFPLRTPLITRLSSVSKTTTRVFPSSRSHEPEKSTGRLPVLHPAGMTMTGTRAQARPCGTPSAVKVWSSRITMVLPPSGESVHAPTGSAIGSKNDDEQPVAVSSVAAASTTAAGHTFRTASLSLAS</sequence>
<evidence type="ECO:0000313" key="1">
    <source>
        <dbReference type="EMBL" id="QWS34597.1"/>
    </source>
</evidence>